<proteinExistence type="predicted"/>
<dbReference type="InterPro" id="IPR017452">
    <property type="entry name" value="GPCR_Rhodpsn_7TM"/>
</dbReference>
<keyword evidence="8" id="KW-1185">Reference proteome</keyword>
<gene>
    <name evidence="7" type="ORF">CJOHNSTONI_LOCUS3635</name>
</gene>
<name>A0A8J2PZ55_9BILA</name>
<keyword evidence="2 5" id="KW-0812">Transmembrane</keyword>
<sequence>MKYSMKCLKNLHLNSPIDDFFYQTAFPIQFAVTIIGNTLTLSVLLNRSMRNRANHLLAALAFADIAVFIFMLPTSLSALQRFYESTTFRIIFAHTKTYFAALANWFSCSAIWIVLAVSAERLLIIKFPFRSLKQYHVLESIIIIVVVFALTLILTGYHYFSYHCAVLWVCNMTQVYVKCLPVIWNWTEFGLTPYYQPSSRFIFYMNTSVIANAFIGVIIPVFIVAFLNVHLIHLLQIRTRQARSAKVFLGPIIDGINIYRPEARSEGASLGSASNNFCEQERKMTVTIAAIVTCFTITQLPSAILFLYEKIISDAKTETFAKISCITNSLVLTGKMLNVVLFCLTSDSFRRKLFATVNIWYRKCTCQQKKYLHNISNFNRSVTQKSSLFSTTSFHNQRSRQFSRNRGWSLAQVNDKTEIIPMKISQ</sequence>
<feature type="transmembrane region" description="Helical" evidence="5">
    <location>
        <begin position="320"/>
        <end position="344"/>
    </location>
</feature>
<evidence type="ECO:0000256" key="2">
    <source>
        <dbReference type="ARBA" id="ARBA00022692"/>
    </source>
</evidence>
<evidence type="ECO:0000313" key="7">
    <source>
        <dbReference type="EMBL" id="CAG9533404.1"/>
    </source>
</evidence>
<comment type="subcellular location">
    <subcellularLocation>
        <location evidence="1">Membrane</location>
    </subcellularLocation>
</comment>
<keyword evidence="3 5" id="KW-1133">Transmembrane helix</keyword>
<evidence type="ECO:0000256" key="1">
    <source>
        <dbReference type="ARBA" id="ARBA00004370"/>
    </source>
</evidence>
<keyword evidence="4 5" id="KW-0472">Membrane</keyword>
<feature type="transmembrane region" description="Helical" evidence="5">
    <location>
        <begin position="98"/>
        <end position="117"/>
    </location>
</feature>
<feature type="transmembrane region" description="Helical" evidence="5">
    <location>
        <begin position="20"/>
        <end position="44"/>
    </location>
</feature>
<evidence type="ECO:0000259" key="6">
    <source>
        <dbReference type="PROSITE" id="PS50262"/>
    </source>
</evidence>
<dbReference type="Gene3D" id="1.20.1070.10">
    <property type="entry name" value="Rhodopsin 7-helix transmembrane proteins"/>
    <property type="match status" value="1"/>
</dbReference>
<evidence type="ECO:0000256" key="4">
    <source>
        <dbReference type="ARBA" id="ARBA00023136"/>
    </source>
</evidence>
<organism evidence="7 8">
    <name type="scientific">Cercopithifilaria johnstoni</name>
    <dbReference type="NCBI Taxonomy" id="2874296"/>
    <lineage>
        <taxon>Eukaryota</taxon>
        <taxon>Metazoa</taxon>
        <taxon>Ecdysozoa</taxon>
        <taxon>Nematoda</taxon>
        <taxon>Chromadorea</taxon>
        <taxon>Rhabditida</taxon>
        <taxon>Spirurina</taxon>
        <taxon>Spiruromorpha</taxon>
        <taxon>Filarioidea</taxon>
        <taxon>Onchocercidae</taxon>
        <taxon>Cercopithifilaria</taxon>
    </lineage>
</organism>
<dbReference type="AlphaFoldDB" id="A0A8J2PZ55"/>
<dbReference type="OrthoDB" id="9990906at2759"/>
<feature type="transmembrane region" description="Helical" evidence="5">
    <location>
        <begin position="137"/>
        <end position="160"/>
    </location>
</feature>
<dbReference type="Pfam" id="PF00001">
    <property type="entry name" value="7tm_1"/>
    <property type="match status" value="1"/>
</dbReference>
<protein>
    <recommendedName>
        <fullName evidence="6">G-protein coupled receptors family 1 profile domain-containing protein</fullName>
    </recommendedName>
</protein>
<dbReference type="PRINTS" id="PR00237">
    <property type="entry name" value="GPCRRHODOPSN"/>
</dbReference>
<dbReference type="GO" id="GO:0016020">
    <property type="term" value="C:membrane"/>
    <property type="evidence" value="ECO:0007669"/>
    <property type="project" value="UniProtKB-SubCell"/>
</dbReference>
<accession>A0A8J2PZ55</accession>
<dbReference type="CDD" id="cd14978">
    <property type="entry name" value="7tmA_FMRFamide_R-like"/>
    <property type="match status" value="1"/>
</dbReference>
<feature type="transmembrane region" description="Helical" evidence="5">
    <location>
        <begin position="56"/>
        <end position="78"/>
    </location>
</feature>
<evidence type="ECO:0000256" key="3">
    <source>
        <dbReference type="ARBA" id="ARBA00022989"/>
    </source>
</evidence>
<feature type="domain" description="G-protein coupled receptors family 1 profile" evidence="6">
    <location>
        <begin position="36"/>
        <end position="342"/>
    </location>
</feature>
<feature type="transmembrane region" description="Helical" evidence="5">
    <location>
        <begin position="286"/>
        <end position="308"/>
    </location>
</feature>
<dbReference type="SUPFAM" id="SSF81321">
    <property type="entry name" value="Family A G protein-coupled receptor-like"/>
    <property type="match status" value="1"/>
</dbReference>
<dbReference type="EMBL" id="CAKAEH010001244">
    <property type="protein sequence ID" value="CAG9533404.1"/>
    <property type="molecule type" value="Genomic_DNA"/>
</dbReference>
<evidence type="ECO:0000313" key="8">
    <source>
        <dbReference type="Proteomes" id="UP000746747"/>
    </source>
</evidence>
<feature type="transmembrane region" description="Helical" evidence="5">
    <location>
        <begin position="209"/>
        <end position="235"/>
    </location>
</feature>
<evidence type="ECO:0000256" key="5">
    <source>
        <dbReference type="SAM" id="Phobius"/>
    </source>
</evidence>
<dbReference type="PANTHER" id="PTHR46895:SF7">
    <property type="entry name" value="G-PROTEIN COUPLED RECEPTORS FAMILY 1 PROFILE DOMAIN-CONTAINING PROTEIN"/>
    <property type="match status" value="1"/>
</dbReference>
<dbReference type="GO" id="GO:0004930">
    <property type="term" value="F:G protein-coupled receptor activity"/>
    <property type="evidence" value="ECO:0007669"/>
    <property type="project" value="InterPro"/>
</dbReference>
<dbReference type="InterPro" id="IPR000276">
    <property type="entry name" value="GPCR_Rhodpsn"/>
</dbReference>
<reference evidence="7" key="1">
    <citation type="submission" date="2021-09" db="EMBL/GenBank/DDBJ databases">
        <authorList>
            <consortium name="Pathogen Informatics"/>
        </authorList>
    </citation>
    <scope>NUCLEOTIDE SEQUENCE</scope>
</reference>
<dbReference type="PROSITE" id="PS50262">
    <property type="entry name" value="G_PROTEIN_RECEP_F1_2"/>
    <property type="match status" value="1"/>
</dbReference>
<dbReference type="Proteomes" id="UP000746747">
    <property type="component" value="Unassembled WGS sequence"/>
</dbReference>
<comment type="caution">
    <text evidence="7">The sequence shown here is derived from an EMBL/GenBank/DDBJ whole genome shotgun (WGS) entry which is preliminary data.</text>
</comment>
<dbReference type="PANTHER" id="PTHR46895">
    <property type="entry name" value="PROTEIN CBG20548-RELATED"/>
    <property type="match status" value="1"/>
</dbReference>